<gene>
    <name evidence="2 4" type="primary">Tfrc</name>
    <name evidence="2" type="ORF">rCG_52708</name>
</gene>
<dbReference type="GO" id="GO:0006879">
    <property type="term" value="P:intracellular iron ion homeostasis"/>
    <property type="evidence" value="ECO:0007669"/>
    <property type="project" value="UniProtKB-UniRule"/>
</dbReference>
<dbReference type="GO" id="GO:0005886">
    <property type="term" value="C:plasma membrane"/>
    <property type="evidence" value="ECO:0007669"/>
    <property type="project" value="UniProtKB-SubCell"/>
</dbReference>
<accession>A6IRQ4</accession>
<evidence type="ECO:0000313" key="2">
    <source>
        <dbReference type="EMBL" id="EDM11406.1"/>
    </source>
</evidence>
<comment type="subunit">
    <text evidence="1">Homodimer; disulfide-linked.</text>
</comment>
<comment type="function">
    <text evidence="1">Cellular uptake of iron occurs via receptor-mediated endocytosis of ligand-occupied transferrin receptor into specialized endosomes. Endosomal acidification leads to iron release. The apotransferrin-receptor complex is then recycled to the cell surface with a return to neutral pH and the concomitant loss of affinity of apotransferrin for its receptor. Transferrin receptor is necessary for development of erythrocytes and the nervous system. Acts as a lipid sensor that regulates mitochondrial fusion by regulating activation of the JNK pathway.</text>
</comment>
<comment type="similarity">
    <text evidence="1">Belongs to the peptidase M28 family. M28B subfamily.</text>
</comment>
<dbReference type="InterPro" id="IPR039373">
    <property type="entry name" value="Peptidase_M28B"/>
</dbReference>
<comment type="subcellular location">
    <subcellularLocation>
        <location evidence="1">Cell membrane</location>
        <topology evidence="1">Single-pass type II membrane protein</topology>
    </subcellularLocation>
    <subcellularLocation>
        <location evidence="1">Melanosome</location>
    </subcellularLocation>
</comment>
<dbReference type="RGD" id="70488">
    <property type="gene designation" value="Tfrc"/>
</dbReference>
<proteinExistence type="inferred from homology"/>
<dbReference type="EMBL" id="CH473967">
    <property type="protein sequence ID" value="EDM11406.1"/>
    <property type="molecule type" value="Genomic_DNA"/>
</dbReference>
<reference evidence="3" key="1">
    <citation type="submission" date="2005-09" db="EMBL/GenBank/DDBJ databases">
        <authorList>
            <person name="Mural R.J."/>
            <person name="Li P.W."/>
            <person name="Adams M.D."/>
            <person name="Amanatides P.G."/>
            <person name="Baden-Tillson H."/>
            <person name="Barnstead M."/>
            <person name="Chin S.H."/>
            <person name="Dew I."/>
            <person name="Evans C.A."/>
            <person name="Ferriera S."/>
            <person name="Flanigan M."/>
            <person name="Fosler C."/>
            <person name="Glodek A."/>
            <person name="Gu Z."/>
            <person name="Holt R.A."/>
            <person name="Jennings D."/>
            <person name="Kraft C.L."/>
            <person name="Lu F."/>
            <person name="Nguyen T."/>
            <person name="Nusskern D.R."/>
            <person name="Pfannkoch C.M."/>
            <person name="Sitter C."/>
            <person name="Sutton G.G."/>
            <person name="Venter J.C."/>
            <person name="Wang Z."/>
            <person name="Woodage T."/>
            <person name="Zheng X.H."/>
            <person name="Zhong F."/>
        </authorList>
    </citation>
    <scope>NUCLEOTIDE SEQUENCE [LARGE SCALE GENOMIC DNA]</scope>
    <source>
        <strain>BN</strain>
        <strain evidence="3">Sprague-Dawley</strain>
    </source>
</reference>
<dbReference type="GO" id="GO:0004998">
    <property type="term" value="F:transferrin receptor activity"/>
    <property type="evidence" value="ECO:0007669"/>
    <property type="project" value="UniProtKB-UniRule"/>
</dbReference>
<keyword evidence="1" id="KW-1003">Cell membrane</keyword>
<dbReference type="PANTHER" id="PTHR10404">
    <property type="entry name" value="N-ACETYLATED-ALPHA-LINKED ACIDIC DIPEPTIDASE"/>
    <property type="match status" value="1"/>
</dbReference>
<organism evidence="2 3">
    <name type="scientific">Rattus norvegicus</name>
    <name type="common">Rat</name>
    <dbReference type="NCBI Taxonomy" id="10116"/>
    <lineage>
        <taxon>Eukaryota</taxon>
        <taxon>Metazoa</taxon>
        <taxon>Chordata</taxon>
        <taxon>Craniata</taxon>
        <taxon>Vertebrata</taxon>
        <taxon>Euteleostomi</taxon>
        <taxon>Mammalia</taxon>
        <taxon>Eutheria</taxon>
        <taxon>Euarchontoglires</taxon>
        <taxon>Glires</taxon>
        <taxon>Rodentia</taxon>
        <taxon>Myomorpha</taxon>
        <taxon>Muroidea</taxon>
        <taxon>Muridae</taxon>
        <taxon>Murinae</taxon>
        <taxon>Rattus</taxon>
    </lineage>
</organism>
<evidence type="ECO:0000313" key="4">
    <source>
        <dbReference type="RGD" id="70488"/>
    </source>
</evidence>
<dbReference type="Gene3D" id="3.40.630.10">
    <property type="entry name" value="Zn peptidases"/>
    <property type="match status" value="1"/>
</dbReference>
<comment type="PTM">
    <text evidence="1">Stearoylated.</text>
</comment>
<dbReference type="GO" id="GO:0033572">
    <property type="term" value="P:transferrin transport"/>
    <property type="evidence" value="ECO:0007669"/>
    <property type="project" value="UniProtKB-UniRule"/>
</dbReference>
<keyword evidence="1" id="KW-0449">Lipoprotein</keyword>
<dbReference type="SUPFAM" id="SSF53187">
    <property type="entry name" value="Zn-dependent exopeptidases"/>
    <property type="match status" value="1"/>
</dbReference>
<keyword evidence="1" id="KW-0564">Palmitate</keyword>
<dbReference type="AlphaFoldDB" id="A6IRQ4"/>
<dbReference type="PANTHER" id="PTHR10404:SF26">
    <property type="entry name" value="TRANSFERRIN RECEPTOR PROTEIN 1"/>
    <property type="match status" value="1"/>
</dbReference>
<keyword evidence="1" id="KW-0254">Endocytosis</keyword>
<dbReference type="GO" id="GO:0042470">
    <property type="term" value="C:melanosome"/>
    <property type="evidence" value="ECO:0007669"/>
    <property type="project" value="UniProtKB-SubCell"/>
</dbReference>
<keyword evidence="1 2" id="KW-0675">Receptor</keyword>
<name>A6IRQ4_RAT</name>
<dbReference type="Proteomes" id="UP000234681">
    <property type="component" value="Chromosome 11"/>
</dbReference>
<keyword evidence="1" id="KW-0472">Membrane</keyword>
<sequence length="66" mass="7407">MISKDGFRPSRSIIFASWTAGDYGAVGATEWLEGYLSSLHLKAFTYINLDKVVLGKHYVQEQQALK</sequence>
<protein>
    <recommendedName>
        <fullName evidence="1">Transferrin receptor protein 1</fullName>
    </recommendedName>
</protein>
<dbReference type="GO" id="GO:0031623">
    <property type="term" value="P:receptor internalization"/>
    <property type="evidence" value="ECO:0007669"/>
    <property type="project" value="UniProtKB-UniRule"/>
</dbReference>
<keyword evidence="1" id="KW-0325">Glycoprotein</keyword>
<evidence type="ECO:0000313" key="3">
    <source>
        <dbReference type="Proteomes" id="UP000234681"/>
    </source>
</evidence>
<evidence type="ECO:0000256" key="1">
    <source>
        <dbReference type="RuleBase" id="RU367157"/>
    </source>
</evidence>